<keyword evidence="9" id="KW-0914">Notch signaling pathway</keyword>
<dbReference type="GO" id="GO:0006004">
    <property type="term" value="P:fucose metabolic process"/>
    <property type="evidence" value="ECO:0007669"/>
    <property type="project" value="UniProtKB-KW"/>
</dbReference>
<dbReference type="GO" id="GO:0007219">
    <property type="term" value="P:Notch signaling pathway"/>
    <property type="evidence" value="ECO:0007669"/>
    <property type="project" value="UniProtKB-KW"/>
</dbReference>
<dbReference type="GO" id="GO:0005783">
    <property type="term" value="C:endoplasmic reticulum"/>
    <property type="evidence" value="ECO:0007669"/>
    <property type="project" value="UniProtKB-SubCell"/>
</dbReference>
<evidence type="ECO:0000256" key="17">
    <source>
        <dbReference type="SAM" id="MobiDB-lite"/>
    </source>
</evidence>
<organism evidence="18 19">
    <name type="scientific">Mesorhabditis belari</name>
    <dbReference type="NCBI Taxonomy" id="2138241"/>
    <lineage>
        <taxon>Eukaryota</taxon>
        <taxon>Metazoa</taxon>
        <taxon>Ecdysozoa</taxon>
        <taxon>Nematoda</taxon>
        <taxon>Chromadorea</taxon>
        <taxon>Rhabditida</taxon>
        <taxon>Rhabditina</taxon>
        <taxon>Rhabditomorpha</taxon>
        <taxon>Rhabditoidea</taxon>
        <taxon>Rhabditidae</taxon>
        <taxon>Mesorhabditinae</taxon>
        <taxon>Mesorhabditis</taxon>
    </lineage>
</organism>
<evidence type="ECO:0000256" key="2">
    <source>
        <dbReference type="ARBA" id="ARBA00004922"/>
    </source>
</evidence>
<evidence type="ECO:0000256" key="7">
    <source>
        <dbReference type="ARBA" id="ARBA00022679"/>
    </source>
</evidence>
<evidence type="ECO:0000256" key="3">
    <source>
        <dbReference type="ARBA" id="ARBA00010626"/>
    </source>
</evidence>
<dbReference type="Gene3D" id="3.40.50.11340">
    <property type="match status" value="1"/>
</dbReference>
<keyword evidence="11" id="KW-0325">Glycoprotein</keyword>
<keyword evidence="18" id="KW-1185">Reference proteome</keyword>
<feature type="region of interest" description="Disordered" evidence="17">
    <location>
        <begin position="336"/>
        <end position="359"/>
    </location>
</feature>
<keyword evidence="12" id="KW-0294">Fucose metabolism</keyword>
<dbReference type="Pfam" id="PF10250">
    <property type="entry name" value="O-FucT"/>
    <property type="match status" value="1"/>
</dbReference>
<protein>
    <recommendedName>
        <fullName evidence="5">GDP-fucose protein O-fucosyltransferase 1</fullName>
        <ecNumber evidence="4">2.4.1.221</ecNumber>
    </recommendedName>
    <alternativeName>
        <fullName evidence="14">Peptide-O-fucosyltransferase 1</fullName>
    </alternativeName>
</protein>
<dbReference type="WBParaSite" id="MBELARI_LOCUS17978">
    <property type="protein sequence ID" value="MBELARI_LOCUS17978"/>
    <property type="gene ID" value="MBELARI_LOCUS17978"/>
</dbReference>
<evidence type="ECO:0000256" key="5">
    <source>
        <dbReference type="ARBA" id="ARBA00021745"/>
    </source>
</evidence>
<evidence type="ECO:0000256" key="11">
    <source>
        <dbReference type="ARBA" id="ARBA00023180"/>
    </source>
</evidence>
<dbReference type="InterPro" id="IPR019378">
    <property type="entry name" value="GDP-Fuc_O-FucTrfase"/>
</dbReference>
<comment type="similarity">
    <text evidence="3">Belongs to the glycosyltransferase 65 family.</text>
</comment>
<evidence type="ECO:0000256" key="9">
    <source>
        <dbReference type="ARBA" id="ARBA00022976"/>
    </source>
</evidence>
<comment type="pathway">
    <text evidence="2">Protein modification; protein glycosylation.</text>
</comment>
<comment type="catalytic activity">
    <reaction evidence="15">
        <text>L-threonyl-[protein] + GDP-beta-L-fucose = 3-O-(alpha-L-fucosyl)-L-threonyl-[protein] + GDP + H(+)</text>
        <dbReference type="Rhea" id="RHEA:70491"/>
        <dbReference type="Rhea" id="RHEA-COMP:11060"/>
        <dbReference type="Rhea" id="RHEA-COMP:17915"/>
        <dbReference type="ChEBI" id="CHEBI:15378"/>
        <dbReference type="ChEBI" id="CHEBI:30013"/>
        <dbReference type="ChEBI" id="CHEBI:57273"/>
        <dbReference type="ChEBI" id="CHEBI:58189"/>
        <dbReference type="ChEBI" id="CHEBI:189631"/>
        <dbReference type="EC" id="2.4.1.221"/>
    </reaction>
    <physiologicalReaction direction="left-to-right" evidence="15">
        <dbReference type="Rhea" id="RHEA:70492"/>
    </physiologicalReaction>
</comment>
<evidence type="ECO:0000256" key="1">
    <source>
        <dbReference type="ARBA" id="ARBA00004240"/>
    </source>
</evidence>
<evidence type="ECO:0000256" key="16">
    <source>
        <dbReference type="ARBA" id="ARBA00048647"/>
    </source>
</evidence>
<dbReference type="PANTHER" id="PTHR21420">
    <property type="entry name" value="GDP-FUCOSE PROTEIN O-FUCOSYLTRANSFERASE 1"/>
    <property type="match status" value="1"/>
</dbReference>
<evidence type="ECO:0000256" key="10">
    <source>
        <dbReference type="ARBA" id="ARBA00023157"/>
    </source>
</evidence>
<proteinExistence type="inferred from homology"/>
<evidence type="ECO:0000256" key="8">
    <source>
        <dbReference type="ARBA" id="ARBA00022824"/>
    </source>
</evidence>
<keyword evidence="8" id="KW-0256">Endoplasmic reticulum</keyword>
<dbReference type="AlphaFoldDB" id="A0AAF3EW42"/>
<comment type="catalytic activity">
    <reaction evidence="16">
        <text>L-seryl-[protein] + GDP-beta-L-fucose = 3-O-(alpha-L-fucosyl)-L-seryl-[protein] + GDP + H(+)</text>
        <dbReference type="Rhea" id="RHEA:63644"/>
        <dbReference type="Rhea" id="RHEA-COMP:9863"/>
        <dbReference type="Rhea" id="RHEA-COMP:17914"/>
        <dbReference type="ChEBI" id="CHEBI:15378"/>
        <dbReference type="ChEBI" id="CHEBI:29999"/>
        <dbReference type="ChEBI" id="CHEBI:57273"/>
        <dbReference type="ChEBI" id="CHEBI:58189"/>
        <dbReference type="ChEBI" id="CHEBI:189632"/>
        <dbReference type="EC" id="2.4.1.221"/>
    </reaction>
    <physiologicalReaction direction="left-to-right" evidence="16">
        <dbReference type="Rhea" id="RHEA:63645"/>
    </physiologicalReaction>
</comment>
<reference evidence="19" key="1">
    <citation type="submission" date="2024-02" db="UniProtKB">
        <authorList>
            <consortium name="WormBaseParasite"/>
        </authorList>
    </citation>
    <scope>IDENTIFICATION</scope>
</reference>
<evidence type="ECO:0000256" key="14">
    <source>
        <dbReference type="ARBA" id="ARBA00033080"/>
    </source>
</evidence>
<dbReference type="PANTHER" id="PTHR21420:SF10">
    <property type="entry name" value="GDP-FUCOSE PROTEIN O-FUCOSYLTRANSFERASE 1"/>
    <property type="match status" value="1"/>
</dbReference>
<dbReference type="CDD" id="cd11302">
    <property type="entry name" value="O-FucT-1"/>
    <property type="match status" value="1"/>
</dbReference>
<dbReference type="GO" id="GO:0046922">
    <property type="term" value="F:peptide-O-fucosyltransferase activity"/>
    <property type="evidence" value="ECO:0007669"/>
    <property type="project" value="UniProtKB-EC"/>
</dbReference>
<evidence type="ECO:0000256" key="13">
    <source>
        <dbReference type="ARBA" id="ARBA00023277"/>
    </source>
</evidence>
<dbReference type="InterPro" id="IPR039922">
    <property type="entry name" value="POFUT1"/>
</dbReference>
<dbReference type="EC" id="2.4.1.221" evidence="4"/>
<evidence type="ECO:0000313" key="19">
    <source>
        <dbReference type="WBParaSite" id="MBELARI_LOCUS17978"/>
    </source>
</evidence>
<name>A0AAF3EW42_9BILA</name>
<keyword evidence="7" id="KW-0808">Transferase</keyword>
<evidence type="ECO:0000256" key="4">
    <source>
        <dbReference type="ARBA" id="ARBA00012196"/>
    </source>
</evidence>
<evidence type="ECO:0000313" key="18">
    <source>
        <dbReference type="Proteomes" id="UP000887575"/>
    </source>
</evidence>
<comment type="subcellular location">
    <subcellularLocation>
        <location evidence="1">Endoplasmic reticulum</location>
    </subcellularLocation>
</comment>
<evidence type="ECO:0000256" key="6">
    <source>
        <dbReference type="ARBA" id="ARBA00022676"/>
    </source>
</evidence>
<evidence type="ECO:0000256" key="15">
    <source>
        <dbReference type="ARBA" id="ARBA00047273"/>
    </source>
</evidence>
<keyword evidence="10" id="KW-1015">Disulfide bond</keyword>
<dbReference type="Proteomes" id="UP000887575">
    <property type="component" value="Unassembled WGS sequence"/>
</dbReference>
<keyword evidence="6" id="KW-0328">Glycosyltransferase</keyword>
<accession>A0AAF3EW42</accession>
<sequence length="359" mass="40692">MGRFGNQVDQLLGTISFAKGLDRTLVLPPFIDFAKPGKAQMIPFEDVYQPKFLSQYLKVITLTEFKRDIAPTVWPKESRKALCWSPRESFYEKNAPSGCHAKEGNPFGPFWDYAGVDFVDDEFYGKIEGGYDLSTRGAKSAWNELYSSSDHPVLAFTGAPGAFPSKRKDWETQKFLRWNGKILRSARKFINETLQRPFVGIHLRNNVDWKGVCEHIHSDRKDHLFASAQCLGDHPQKGDFTKEICAPSEKTVIEAVVDKVGSIGARSVFVTSDKDYMMIPIGEALTAYDVKVFTLKDEDPFIALAVLQESDHFIGNCVSTFSSIVTRHRQYSYSQPRPSSYFGHHPRPDQYIPSKKIEL</sequence>
<keyword evidence="13" id="KW-0119">Carbohydrate metabolism</keyword>
<dbReference type="Gene3D" id="3.40.50.11350">
    <property type="match status" value="1"/>
</dbReference>
<evidence type="ECO:0000256" key="12">
    <source>
        <dbReference type="ARBA" id="ARBA00023253"/>
    </source>
</evidence>